<feature type="compositionally biased region" description="Acidic residues" evidence="5">
    <location>
        <begin position="293"/>
        <end position="322"/>
    </location>
</feature>
<accession>A0A9W8HXE9</accession>
<dbReference type="OrthoDB" id="79830at2759"/>
<feature type="compositionally biased region" description="Low complexity" evidence="5">
    <location>
        <begin position="283"/>
        <end position="292"/>
    </location>
</feature>
<sequence>MSADTTAVAGKLPTAKRQAATRRHAPYARPFSTRSCSYSITDYVIGICGRLSTPLFSHSRGSSSSADAFGVPWRTVDRETAQLREELYHAQCEAAAFDEKQLHAEQSTHESSSAASRDKSPADSERPDDGSPYESVFDTARRIAERRASGLESPSLATSKGKEAAPGDVSDAEEPEDVDFEPNETEDDDEEELLQKDIEPIDESEEVTTSKSANDSSASNMISTAPSPIDSSAEKPLDHSTQQTASDVEDQSVEVSVEEEEEDEEESGSEQPRGPDQIEEPQSYSASAASSDAESDNGPEVEVEVEVSVSEEDGSEPDSDDQVADHGEYDTDAELTSGDSDQATEELASIASDQSEAGEEEVEADSNEQPEPASQHEPVPVASAVQQTPQTTAAAETAPSSRGWWPFTGGSLLGSLMSPQKKQPPRTTLQAESAEDEEEPVYAGAKRSAPDSSEIASPADGVAEALQPHPATRRRVLPKTTRPRYSRPFVPESFIDVSRMAAAGGTKHASAPDHTEPRRSTLLSSRRHTAALPTTSTPLASAAPSAETVRLSSVSSASSPPSAGPSATPLVTAASLGLEARRSIARGRSSQSRRRTCLYYGSGYGSRSDPYAFASSNYSASAAAPKAPQSSTRPVAQTSYSNAAASAAASDTGESYKSSTTAQKILDIIGEVPPTRSQQGLDSQDVINPYELSSPYSVRMRPKTTQRRRVLVPTSTRISQTGSTNADANPTRARSILDSIQSAAPPEIQARLGAMSKAAASEKLQDLSAINPESTSSLELTAAPAFLVPQTTKAVSSVSASISTLQSPPPPIKAQFATPATAIAAGSAAPAKLTAIETPTKVREAPALTTSAAKPTNKENQLPYSFSSPLSLRSGTDDAAAKEAAAKFAAAELPSFAFALNDDDQQLAPSNASTPSAEPASKEQQQQPEWTCDVCELKSPATASRCIVCDAVKPTATTTASSLQAAVGSGKSLLQAPVVQDSEWVCEVCELKSPVSAQKCIVCDAAKPNPAGANAAGASTAAVIAPSTSGTFLALASAAAPTSSEWVCDVCELKSPATADKCIVCDAAKPAPANAAIAGSSAAVAAPPASGALLALASAAAPTSSEWVCEVCELKSPATADKCIVCDAAKPAAAASLSSAIASSAAPTEQWECEVCELKNPPMANKCTICDAARPTSTVLSEQQSSTAGTAQDPSFSFELDLSQQPVFSTQSGQVDAPETAGSAKNVSPVLTALPADPIMQKVEELSPTQLPTFKFELDVLTKGVETLFG</sequence>
<dbReference type="EMBL" id="JANBUO010001231">
    <property type="protein sequence ID" value="KAJ2799187.1"/>
    <property type="molecule type" value="Genomic_DNA"/>
</dbReference>
<dbReference type="GO" id="GO:0005634">
    <property type="term" value="C:nucleus"/>
    <property type="evidence" value="ECO:0007669"/>
    <property type="project" value="TreeGrafter"/>
</dbReference>
<feature type="region of interest" description="Disordered" evidence="5">
    <location>
        <begin position="147"/>
        <end position="546"/>
    </location>
</feature>
<reference evidence="7" key="1">
    <citation type="submission" date="2022-07" db="EMBL/GenBank/DDBJ databases">
        <title>Phylogenomic reconstructions and comparative analyses of Kickxellomycotina fungi.</title>
        <authorList>
            <person name="Reynolds N.K."/>
            <person name="Stajich J.E."/>
            <person name="Barry K."/>
            <person name="Grigoriev I.V."/>
            <person name="Crous P."/>
            <person name="Smith M.E."/>
        </authorList>
    </citation>
    <scope>NUCLEOTIDE SEQUENCE</scope>
    <source>
        <strain evidence="7">NRRL 1565</strain>
    </source>
</reference>
<keyword evidence="2 4" id="KW-0863">Zinc-finger</keyword>
<dbReference type="GO" id="GO:0008270">
    <property type="term" value="F:zinc ion binding"/>
    <property type="evidence" value="ECO:0007669"/>
    <property type="project" value="UniProtKB-KW"/>
</dbReference>
<name>A0A9W8HXE9_9FUNG</name>
<dbReference type="InterPro" id="IPR001876">
    <property type="entry name" value="Znf_RanBP2"/>
</dbReference>
<dbReference type="Pfam" id="PF00641">
    <property type="entry name" value="Zn_ribbon_RanBP"/>
    <property type="match status" value="5"/>
</dbReference>
<keyword evidence="8" id="KW-1185">Reference proteome</keyword>
<feature type="compositionally biased region" description="Basic and acidic residues" evidence="5">
    <location>
        <begin position="116"/>
        <end position="129"/>
    </location>
</feature>
<feature type="domain" description="RanBP2-type" evidence="6">
    <location>
        <begin position="926"/>
        <end position="955"/>
    </location>
</feature>
<dbReference type="AlphaFoldDB" id="A0A9W8HXE9"/>
<protein>
    <recommendedName>
        <fullName evidence="6">RanBP2-type domain-containing protein</fullName>
    </recommendedName>
</protein>
<keyword evidence="1" id="KW-0479">Metal-binding</keyword>
<feature type="region of interest" description="Disordered" evidence="5">
    <location>
        <begin position="905"/>
        <end position="929"/>
    </location>
</feature>
<feature type="compositionally biased region" description="Low complexity" evidence="5">
    <location>
        <begin position="520"/>
        <end position="546"/>
    </location>
</feature>
<dbReference type="PANTHER" id="PTHR46622">
    <property type="entry name" value="DNA-DEPENDENT METALLOPROTEASE WSS1"/>
    <property type="match status" value="1"/>
</dbReference>
<feature type="domain" description="RanBP2-type" evidence="6">
    <location>
        <begin position="1103"/>
        <end position="1132"/>
    </location>
</feature>
<evidence type="ECO:0000259" key="6">
    <source>
        <dbReference type="PROSITE" id="PS50199"/>
    </source>
</evidence>
<dbReference type="GO" id="GO:0008237">
    <property type="term" value="F:metallopeptidase activity"/>
    <property type="evidence" value="ECO:0007669"/>
    <property type="project" value="TreeGrafter"/>
</dbReference>
<feature type="compositionally biased region" description="Polar residues" evidence="5">
    <location>
        <begin position="207"/>
        <end position="230"/>
    </location>
</feature>
<dbReference type="InterPro" id="IPR053000">
    <property type="entry name" value="WSS1-like_metalloprotease"/>
</dbReference>
<dbReference type="Proteomes" id="UP001140094">
    <property type="component" value="Unassembled WGS sequence"/>
</dbReference>
<feature type="compositionally biased region" description="Acidic residues" evidence="5">
    <location>
        <begin position="170"/>
        <end position="192"/>
    </location>
</feature>
<keyword evidence="3" id="KW-0862">Zinc</keyword>
<feature type="compositionally biased region" description="Low complexity" evidence="5">
    <location>
        <begin position="381"/>
        <end position="401"/>
    </location>
</feature>
<feature type="domain" description="RanBP2-type" evidence="6">
    <location>
        <begin position="1147"/>
        <end position="1176"/>
    </location>
</feature>
<feature type="compositionally biased region" description="Acidic residues" evidence="5">
    <location>
        <begin position="356"/>
        <end position="368"/>
    </location>
</feature>
<feature type="compositionally biased region" description="Acidic residues" evidence="5">
    <location>
        <begin position="247"/>
        <end position="268"/>
    </location>
</feature>
<dbReference type="Gene3D" id="4.10.1060.10">
    <property type="entry name" value="Zinc finger, RanBP2-type"/>
    <property type="match status" value="5"/>
</dbReference>
<dbReference type="SMART" id="SM00547">
    <property type="entry name" value="ZnF_RBZ"/>
    <property type="match status" value="5"/>
</dbReference>
<evidence type="ECO:0000256" key="4">
    <source>
        <dbReference type="PROSITE-ProRule" id="PRU00322"/>
    </source>
</evidence>
<feature type="compositionally biased region" description="Basic residues" evidence="5">
    <location>
        <begin position="471"/>
        <end position="485"/>
    </location>
</feature>
<feature type="domain" description="RanBP2-type" evidence="6">
    <location>
        <begin position="1042"/>
        <end position="1071"/>
    </location>
</feature>
<feature type="region of interest" description="Disordered" evidence="5">
    <location>
        <begin position="1"/>
        <end position="26"/>
    </location>
</feature>
<organism evidence="7 8">
    <name type="scientific">Coemansia guatemalensis</name>
    <dbReference type="NCBI Taxonomy" id="2761395"/>
    <lineage>
        <taxon>Eukaryota</taxon>
        <taxon>Fungi</taxon>
        <taxon>Fungi incertae sedis</taxon>
        <taxon>Zoopagomycota</taxon>
        <taxon>Kickxellomycotina</taxon>
        <taxon>Kickxellomycetes</taxon>
        <taxon>Kickxellales</taxon>
        <taxon>Kickxellaceae</taxon>
        <taxon>Coemansia</taxon>
    </lineage>
</organism>
<dbReference type="PROSITE" id="PS01358">
    <property type="entry name" value="ZF_RANBP2_1"/>
    <property type="match status" value="1"/>
</dbReference>
<gene>
    <name evidence="7" type="ORF">H4R20_004536</name>
</gene>
<evidence type="ECO:0000313" key="7">
    <source>
        <dbReference type="EMBL" id="KAJ2799187.1"/>
    </source>
</evidence>
<dbReference type="PANTHER" id="PTHR46622:SF1">
    <property type="entry name" value="DNA-DEPENDENT METALLOPROTEASE WSS1"/>
    <property type="match status" value="1"/>
</dbReference>
<feature type="region of interest" description="Disordered" evidence="5">
    <location>
        <begin position="103"/>
        <end position="135"/>
    </location>
</feature>
<dbReference type="GO" id="GO:0006281">
    <property type="term" value="P:DNA repair"/>
    <property type="evidence" value="ECO:0007669"/>
    <property type="project" value="TreeGrafter"/>
</dbReference>
<feature type="compositionally biased region" description="Polar residues" evidence="5">
    <location>
        <begin position="907"/>
        <end position="929"/>
    </location>
</feature>
<feature type="compositionally biased region" description="Basic and acidic residues" evidence="5">
    <location>
        <begin position="510"/>
        <end position="519"/>
    </location>
</feature>
<dbReference type="PROSITE" id="PS50199">
    <property type="entry name" value="ZF_RANBP2_2"/>
    <property type="match status" value="5"/>
</dbReference>
<evidence type="ECO:0000256" key="1">
    <source>
        <dbReference type="ARBA" id="ARBA00022723"/>
    </source>
</evidence>
<proteinExistence type="predicted"/>
<evidence type="ECO:0000313" key="8">
    <source>
        <dbReference type="Proteomes" id="UP001140094"/>
    </source>
</evidence>
<feature type="domain" description="RanBP2-type" evidence="6">
    <location>
        <begin position="980"/>
        <end position="1009"/>
    </location>
</feature>
<evidence type="ECO:0000256" key="3">
    <source>
        <dbReference type="ARBA" id="ARBA00022833"/>
    </source>
</evidence>
<evidence type="ECO:0000256" key="5">
    <source>
        <dbReference type="SAM" id="MobiDB-lite"/>
    </source>
</evidence>
<comment type="caution">
    <text evidence="7">The sequence shown here is derived from an EMBL/GenBank/DDBJ whole genome shotgun (WGS) entry which is preliminary data.</text>
</comment>
<feature type="compositionally biased region" description="Polar residues" evidence="5">
    <location>
        <begin position="417"/>
        <end position="431"/>
    </location>
</feature>
<evidence type="ECO:0000256" key="2">
    <source>
        <dbReference type="ARBA" id="ARBA00022771"/>
    </source>
</evidence>